<sequence length="620" mass="67189">MTRSTRMDDVVQRARAASAAWSAVPIRQRLAILRRARLAMVDAMDAIVATIREETSKPALDALSGDLLVTLEFIRYCERNAVHALRPLRIASEGPLHWFTTTAEHYRAHGAVLVVSPWNYPVQLAFVPAITAIVAGNGVILKPSEQTPRTADLVRSILVDAGLPPDVLQIVHGDAAAATAIIDAVPDFIFATGGTAAGRSIAARAALHLIPCVLELGGNDAMIVCEDADIERAARAAVYALCLNAGQVCVSVKRLFVHAPVADALVHRMATLLSERSVGVTDIDDVAPMTRDREVSIARDHIEDALRSGAVATPSVDIRGRSIRPLILTNIHPDARILHEETFAPVLPVVVVASDEEAIARANDGGYGLSASVWSRSRDRAMRIAAALRTGSCSINDVIRHVANPAAPFGGTGRSGYGRYKGLEGFRTFSRRQTVMRYYGFLSNDIAWFPHTRSKFEQLRKVIMFRHGGLTSFKRLFLGALALLATMSITAWQDGGGHTLTVRVQNFPNAEGVVRYCVFTSDDGFPRDVTKALRSGTLAPPASGELRFTVQGLTQGDYAVSVYHDANNNRELDKGLFGIPKEAVGASNNPRPRFGPPDFDDTRFRLGTKDTTIIITLVQP</sequence>
<keyword evidence="1 3" id="KW-0560">Oxidoreductase</keyword>
<dbReference type="GO" id="GO:0016620">
    <property type="term" value="F:oxidoreductase activity, acting on the aldehyde or oxo group of donors, NAD or NADP as acceptor"/>
    <property type="evidence" value="ECO:0007669"/>
    <property type="project" value="InterPro"/>
</dbReference>
<dbReference type="STRING" id="1895771.BGO89_08235"/>
<dbReference type="InterPro" id="IPR029510">
    <property type="entry name" value="Ald_DH_CS_GLU"/>
</dbReference>
<dbReference type="InterPro" id="IPR015590">
    <property type="entry name" value="Aldehyde_DH_dom"/>
</dbReference>
<comment type="caution">
    <text evidence="5">The sequence shown here is derived from an EMBL/GenBank/DDBJ whole genome shotgun (WGS) entry which is preliminary data.</text>
</comment>
<dbReference type="PROSITE" id="PS00687">
    <property type="entry name" value="ALDEHYDE_DEHYDR_GLU"/>
    <property type="match status" value="1"/>
</dbReference>
<dbReference type="AlphaFoldDB" id="A0A1M3L3Q0"/>
<dbReference type="SUPFAM" id="SSF53720">
    <property type="entry name" value="ALDH-like"/>
    <property type="match status" value="1"/>
</dbReference>
<dbReference type="Proteomes" id="UP000184233">
    <property type="component" value="Unassembled WGS sequence"/>
</dbReference>
<organism evidence="5 6">
    <name type="scientific">Candidatus Kapaibacterium thiocyanatum</name>
    <dbReference type="NCBI Taxonomy" id="1895771"/>
    <lineage>
        <taxon>Bacteria</taxon>
        <taxon>Pseudomonadati</taxon>
        <taxon>Candidatus Kapaibacteriota</taxon>
        <taxon>Candidatus Kapaibacteriia</taxon>
        <taxon>Candidatus Kapaibacteriales</taxon>
        <taxon>Candidatus Kapaibacteriaceae</taxon>
        <taxon>Candidatus Kapaibacterium</taxon>
    </lineage>
</organism>
<dbReference type="InterPro" id="IPR016163">
    <property type="entry name" value="Ald_DH_C"/>
</dbReference>
<evidence type="ECO:0000259" key="4">
    <source>
        <dbReference type="Pfam" id="PF00171"/>
    </source>
</evidence>
<dbReference type="Pfam" id="PF09912">
    <property type="entry name" value="DUF2141"/>
    <property type="match status" value="1"/>
</dbReference>
<gene>
    <name evidence="5" type="ORF">BGO89_08235</name>
</gene>
<dbReference type="InterPro" id="IPR016162">
    <property type="entry name" value="Ald_DH_N"/>
</dbReference>
<feature type="domain" description="Aldehyde dehydrogenase" evidence="4">
    <location>
        <begin position="5"/>
        <end position="435"/>
    </location>
</feature>
<dbReference type="Gene3D" id="3.40.309.10">
    <property type="entry name" value="Aldehyde Dehydrogenase, Chain A, domain 2"/>
    <property type="match status" value="1"/>
</dbReference>
<proteinExistence type="inferred from homology"/>
<dbReference type="EMBL" id="MKVH01000008">
    <property type="protein sequence ID" value="OJX59971.1"/>
    <property type="molecule type" value="Genomic_DNA"/>
</dbReference>
<dbReference type="InterPro" id="IPR016161">
    <property type="entry name" value="Ald_DH/histidinol_DH"/>
</dbReference>
<evidence type="ECO:0000313" key="6">
    <source>
        <dbReference type="Proteomes" id="UP000184233"/>
    </source>
</evidence>
<comment type="similarity">
    <text evidence="3">Belongs to the aldehyde dehydrogenase family.</text>
</comment>
<evidence type="ECO:0000256" key="2">
    <source>
        <dbReference type="PROSITE-ProRule" id="PRU10007"/>
    </source>
</evidence>
<reference evidence="5 6" key="1">
    <citation type="submission" date="2016-09" db="EMBL/GenBank/DDBJ databases">
        <title>Genome-resolved meta-omics ties microbial dynamics to process performance in biotechnology for thiocyanate degradation.</title>
        <authorList>
            <person name="Kantor R.S."/>
            <person name="Huddy R.J."/>
            <person name="Iyer R."/>
            <person name="Thomas B.C."/>
            <person name="Brown C.T."/>
            <person name="Anantharaman K."/>
            <person name="Tringe S."/>
            <person name="Hettich R.L."/>
            <person name="Harrison S.T."/>
            <person name="Banfield J.F."/>
        </authorList>
    </citation>
    <scope>NUCLEOTIDE SEQUENCE [LARGE SCALE GENOMIC DNA]</scope>
    <source>
        <strain evidence="5">59-99</strain>
    </source>
</reference>
<name>A0A1M3L3Q0_9BACT</name>
<protein>
    <recommendedName>
        <fullName evidence="4">Aldehyde dehydrogenase domain-containing protein</fullName>
    </recommendedName>
</protein>
<dbReference type="InterPro" id="IPR018673">
    <property type="entry name" value="DUF2141"/>
</dbReference>
<dbReference type="Gene3D" id="3.40.605.10">
    <property type="entry name" value="Aldehyde Dehydrogenase, Chain A, domain 1"/>
    <property type="match status" value="1"/>
</dbReference>
<dbReference type="PANTHER" id="PTHR11699">
    <property type="entry name" value="ALDEHYDE DEHYDROGENASE-RELATED"/>
    <property type="match status" value="1"/>
</dbReference>
<accession>A0A1M3L3Q0</accession>
<feature type="active site" evidence="2">
    <location>
        <position position="215"/>
    </location>
</feature>
<evidence type="ECO:0000256" key="1">
    <source>
        <dbReference type="ARBA" id="ARBA00023002"/>
    </source>
</evidence>
<dbReference type="Pfam" id="PF00171">
    <property type="entry name" value="Aldedh"/>
    <property type="match status" value="1"/>
</dbReference>
<evidence type="ECO:0000256" key="3">
    <source>
        <dbReference type="RuleBase" id="RU003345"/>
    </source>
</evidence>
<evidence type="ECO:0000313" key="5">
    <source>
        <dbReference type="EMBL" id="OJX59971.1"/>
    </source>
</evidence>